<evidence type="ECO:0000313" key="5">
    <source>
        <dbReference type="EMBL" id="TDK61064.1"/>
    </source>
</evidence>
<evidence type="ECO:0000313" key="6">
    <source>
        <dbReference type="Proteomes" id="UP000295132"/>
    </source>
</evidence>
<evidence type="ECO:0000259" key="4">
    <source>
        <dbReference type="PROSITE" id="PS50949"/>
    </source>
</evidence>
<dbReference type="Pfam" id="PF07729">
    <property type="entry name" value="FCD"/>
    <property type="match status" value="1"/>
</dbReference>
<reference evidence="5 6" key="1">
    <citation type="submission" date="2019-03" db="EMBL/GenBank/DDBJ databases">
        <title>Bacillus niacini sp. nov. a Nicotinate-Metabolizing Mesophile Isolated from Soil.</title>
        <authorList>
            <person name="Zhang G."/>
        </authorList>
    </citation>
    <scope>NUCLEOTIDE SEQUENCE [LARGE SCALE GENOMIC DNA]</scope>
    <source>
        <strain evidence="5 6">WN066</strain>
    </source>
</reference>
<dbReference type="PRINTS" id="PR00035">
    <property type="entry name" value="HTHGNTR"/>
</dbReference>
<evidence type="ECO:0000256" key="1">
    <source>
        <dbReference type="ARBA" id="ARBA00023015"/>
    </source>
</evidence>
<name>A0A4R5VRE8_9BACI</name>
<dbReference type="PANTHER" id="PTHR43537:SF24">
    <property type="entry name" value="GLUCONATE OPERON TRANSCRIPTIONAL REPRESSOR"/>
    <property type="match status" value="1"/>
</dbReference>
<dbReference type="Gene3D" id="1.10.10.10">
    <property type="entry name" value="Winged helix-like DNA-binding domain superfamily/Winged helix DNA-binding domain"/>
    <property type="match status" value="1"/>
</dbReference>
<feature type="domain" description="HTH gntR-type" evidence="4">
    <location>
        <begin position="10"/>
        <end position="77"/>
    </location>
</feature>
<gene>
    <name evidence="5" type="ORF">E2K98_15275</name>
</gene>
<dbReference type="SMART" id="SM00895">
    <property type="entry name" value="FCD"/>
    <property type="match status" value="1"/>
</dbReference>
<dbReference type="InterPro" id="IPR011711">
    <property type="entry name" value="GntR_C"/>
</dbReference>
<dbReference type="AlphaFoldDB" id="A0A4R5VRE8"/>
<dbReference type="CDD" id="cd07377">
    <property type="entry name" value="WHTH_GntR"/>
    <property type="match status" value="1"/>
</dbReference>
<dbReference type="Pfam" id="PF00392">
    <property type="entry name" value="GntR"/>
    <property type="match status" value="1"/>
</dbReference>
<proteinExistence type="predicted"/>
<dbReference type="RefSeq" id="WP_133335523.1">
    <property type="nucleotide sequence ID" value="NZ_SMYO01000006.1"/>
</dbReference>
<dbReference type="SUPFAM" id="SSF48008">
    <property type="entry name" value="GntR ligand-binding domain-like"/>
    <property type="match status" value="1"/>
</dbReference>
<keyword evidence="3" id="KW-0804">Transcription</keyword>
<comment type="caution">
    <text evidence="5">The sequence shown here is derived from an EMBL/GenBank/DDBJ whole genome shotgun (WGS) entry which is preliminary data.</text>
</comment>
<dbReference type="PANTHER" id="PTHR43537">
    <property type="entry name" value="TRANSCRIPTIONAL REGULATOR, GNTR FAMILY"/>
    <property type="match status" value="1"/>
</dbReference>
<dbReference type="EMBL" id="SMYO01000006">
    <property type="protein sequence ID" value="TDK61064.1"/>
    <property type="molecule type" value="Genomic_DNA"/>
</dbReference>
<accession>A0A4R5VRE8</accession>
<keyword evidence="2" id="KW-0238">DNA-binding</keyword>
<dbReference type="PRINTS" id="PR00033">
    <property type="entry name" value="HTHASNC"/>
</dbReference>
<dbReference type="Gene3D" id="1.20.120.530">
    <property type="entry name" value="GntR ligand-binding domain-like"/>
    <property type="match status" value="1"/>
</dbReference>
<dbReference type="SMART" id="SM00345">
    <property type="entry name" value="HTH_GNTR"/>
    <property type="match status" value="1"/>
</dbReference>
<evidence type="ECO:0000256" key="3">
    <source>
        <dbReference type="ARBA" id="ARBA00023163"/>
    </source>
</evidence>
<dbReference type="GO" id="GO:0003700">
    <property type="term" value="F:DNA-binding transcription factor activity"/>
    <property type="evidence" value="ECO:0007669"/>
    <property type="project" value="InterPro"/>
</dbReference>
<dbReference type="InterPro" id="IPR036390">
    <property type="entry name" value="WH_DNA-bd_sf"/>
</dbReference>
<dbReference type="Proteomes" id="UP000295132">
    <property type="component" value="Unassembled WGS sequence"/>
</dbReference>
<dbReference type="InterPro" id="IPR008920">
    <property type="entry name" value="TF_FadR/GntR_C"/>
</dbReference>
<dbReference type="InterPro" id="IPR036388">
    <property type="entry name" value="WH-like_DNA-bd_sf"/>
</dbReference>
<organism evidence="5 6">
    <name type="scientific">Bacillus salipaludis</name>
    <dbReference type="NCBI Taxonomy" id="2547811"/>
    <lineage>
        <taxon>Bacteria</taxon>
        <taxon>Bacillati</taxon>
        <taxon>Bacillota</taxon>
        <taxon>Bacilli</taxon>
        <taxon>Bacillales</taxon>
        <taxon>Bacillaceae</taxon>
        <taxon>Bacillus</taxon>
    </lineage>
</organism>
<protein>
    <submittedName>
        <fullName evidence="5">GntR family transcriptional regulator</fullName>
    </submittedName>
</protein>
<dbReference type="PROSITE" id="PS50949">
    <property type="entry name" value="HTH_GNTR"/>
    <property type="match status" value="1"/>
</dbReference>
<sequence>MKTIKTIDRPVLRDQIYESLKKAIITLELEPGKRILDKDLAAEFGVSRTPVREALKRLEDEGLVESLPGSQTRITKINLEEARNAFTVVAALNSLAARLAIQQISTEEIERMEAKNCELKKALEEKDIIGAVEADDQFHYVLLKASHNPEIEIALERIMTKIRRLEFSKFSSVDGHLSLEQHRQIIAACKAKNSNLATALVEENWLSLSRVLIGESE</sequence>
<keyword evidence="1" id="KW-0805">Transcription regulation</keyword>
<dbReference type="InterPro" id="IPR000485">
    <property type="entry name" value="AsnC-type_HTH_dom"/>
</dbReference>
<dbReference type="InterPro" id="IPR000524">
    <property type="entry name" value="Tscrpt_reg_HTH_GntR"/>
</dbReference>
<dbReference type="SUPFAM" id="SSF46785">
    <property type="entry name" value="Winged helix' DNA-binding domain"/>
    <property type="match status" value="1"/>
</dbReference>
<dbReference type="GO" id="GO:0043565">
    <property type="term" value="F:sequence-specific DNA binding"/>
    <property type="evidence" value="ECO:0007669"/>
    <property type="project" value="InterPro"/>
</dbReference>
<evidence type="ECO:0000256" key="2">
    <source>
        <dbReference type="ARBA" id="ARBA00023125"/>
    </source>
</evidence>